<name>A0A1J5G1T8_9BACT</name>
<dbReference type="Proteomes" id="UP000182059">
    <property type="component" value="Unassembled WGS sequence"/>
</dbReference>
<feature type="chain" id="PRO_5012295014" evidence="1">
    <location>
        <begin position="28"/>
        <end position="132"/>
    </location>
</feature>
<dbReference type="EMBL" id="MNYX01000007">
    <property type="protein sequence ID" value="OIP66545.1"/>
    <property type="molecule type" value="Genomic_DNA"/>
</dbReference>
<organism evidence="2 3">
    <name type="scientific">Candidatus Nomurabacteria bacterium CG2_30_43_9</name>
    <dbReference type="NCBI Taxonomy" id="1805283"/>
    <lineage>
        <taxon>Bacteria</taxon>
        <taxon>Candidatus Nomuraibacteriota</taxon>
    </lineage>
</organism>
<evidence type="ECO:0000313" key="3">
    <source>
        <dbReference type="Proteomes" id="UP000182059"/>
    </source>
</evidence>
<dbReference type="AlphaFoldDB" id="A0A1J5G1T8"/>
<evidence type="ECO:0000256" key="1">
    <source>
        <dbReference type="SAM" id="SignalP"/>
    </source>
</evidence>
<evidence type="ECO:0000313" key="2">
    <source>
        <dbReference type="EMBL" id="OIP66545.1"/>
    </source>
</evidence>
<gene>
    <name evidence="2" type="ORF">AUK15_00260</name>
</gene>
<feature type="signal peptide" evidence="1">
    <location>
        <begin position="1"/>
        <end position="27"/>
    </location>
</feature>
<protein>
    <submittedName>
        <fullName evidence="2">Uncharacterized protein</fullName>
    </submittedName>
</protein>
<comment type="caution">
    <text evidence="2">The sequence shown here is derived from an EMBL/GenBank/DDBJ whole genome shotgun (WGS) entry which is preliminary data.</text>
</comment>
<accession>A0A1J5G1T8</accession>
<proteinExistence type="predicted"/>
<reference evidence="2 3" key="1">
    <citation type="journal article" date="2016" name="Environ. Microbiol.">
        <title>Genomic resolution of a cold subsurface aquifer community provides metabolic insights for novel microbes adapted to high CO concentrations.</title>
        <authorList>
            <person name="Probst A.J."/>
            <person name="Castelle C.J."/>
            <person name="Singh A."/>
            <person name="Brown C.T."/>
            <person name="Anantharaman K."/>
            <person name="Sharon I."/>
            <person name="Hug L.A."/>
            <person name="Burstein D."/>
            <person name="Emerson J.B."/>
            <person name="Thomas B.C."/>
            <person name="Banfield J.F."/>
        </authorList>
    </citation>
    <scope>NUCLEOTIDE SEQUENCE [LARGE SCALE GENOMIC DNA]</scope>
    <source>
        <strain evidence="2">CG2_30_43_9</strain>
    </source>
</reference>
<sequence length="132" mass="14299">MNTKTLGLGAVALAFGIAGLSVGTAFAYQVDPQAKGPNYSTERHEAMEKAFENKDFDAWIKALPAQAQSKIGQKVTKENFANFSKIHELMEDGKVDDAQALRQELGLGIHDGSGKCMGKQGMHKGMNRGMNR</sequence>
<keyword evidence="1" id="KW-0732">Signal</keyword>